<evidence type="ECO:0000256" key="1">
    <source>
        <dbReference type="SAM" id="MobiDB-lite"/>
    </source>
</evidence>
<proteinExistence type="predicted"/>
<accession>A0A1G7BPL0</accession>
<dbReference type="OrthoDB" id="954784at2"/>
<evidence type="ECO:0008006" key="4">
    <source>
        <dbReference type="Google" id="ProtNLM"/>
    </source>
</evidence>
<dbReference type="EMBL" id="FNAN01000004">
    <property type="protein sequence ID" value="SDE28620.1"/>
    <property type="molecule type" value="Genomic_DNA"/>
</dbReference>
<reference evidence="3" key="1">
    <citation type="submission" date="2016-10" db="EMBL/GenBank/DDBJ databases">
        <authorList>
            <person name="Varghese N."/>
            <person name="Submissions S."/>
        </authorList>
    </citation>
    <scope>NUCLEOTIDE SEQUENCE [LARGE SCALE GENOMIC DNA]</scope>
    <source>
        <strain evidence="3">DSM 25329</strain>
    </source>
</reference>
<dbReference type="RefSeq" id="WP_090148154.1">
    <property type="nucleotide sequence ID" value="NZ_FNAN01000004.1"/>
</dbReference>
<sequence length="185" mass="21028">MASWYLGKIRYQKEDEAGRLKTINETYLVDAVSYTESEARLYKQIVTDASDFSVTAISRMRLADLFAYEDGEQWFKAKVIYFSVDEKSGKEKKIVNYMLVNSEGIQQALDRINESMRNFLIPYEVTDINLTPILDVFPYSADEDKEPEIPANMRPLSEVMAERAQATEAAPTEAAVPNEVSTENA</sequence>
<gene>
    <name evidence="2" type="ORF">SAMN04487996_104258</name>
</gene>
<organism evidence="2 3">
    <name type="scientific">Dyadobacter soli</name>
    <dbReference type="NCBI Taxonomy" id="659014"/>
    <lineage>
        <taxon>Bacteria</taxon>
        <taxon>Pseudomonadati</taxon>
        <taxon>Bacteroidota</taxon>
        <taxon>Cytophagia</taxon>
        <taxon>Cytophagales</taxon>
        <taxon>Spirosomataceae</taxon>
        <taxon>Dyadobacter</taxon>
    </lineage>
</organism>
<keyword evidence="3" id="KW-1185">Reference proteome</keyword>
<dbReference type="Pfam" id="PF14902">
    <property type="entry name" value="DUF4494"/>
    <property type="match status" value="1"/>
</dbReference>
<dbReference type="AlphaFoldDB" id="A0A1G7BPL0"/>
<dbReference type="STRING" id="659014.SAMN04487996_104258"/>
<protein>
    <recommendedName>
        <fullName evidence="4">DUF4494 domain-containing protein</fullName>
    </recommendedName>
</protein>
<evidence type="ECO:0000313" key="3">
    <source>
        <dbReference type="Proteomes" id="UP000198748"/>
    </source>
</evidence>
<evidence type="ECO:0000313" key="2">
    <source>
        <dbReference type="EMBL" id="SDE28620.1"/>
    </source>
</evidence>
<name>A0A1G7BPL0_9BACT</name>
<feature type="compositionally biased region" description="Low complexity" evidence="1">
    <location>
        <begin position="162"/>
        <end position="175"/>
    </location>
</feature>
<dbReference type="Proteomes" id="UP000198748">
    <property type="component" value="Unassembled WGS sequence"/>
</dbReference>
<feature type="region of interest" description="Disordered" evidence="1">
    <location>
        <begin position="161"/>
        <end position="185"/>
    </location>
</feature>
<dbReference type="InterPro" id="IPR027848">
    <property type="entry name" value="DUF4494"/>
</dbReference>